<keyword evidence="1" id="KW-0433">Leucine-rich repeat</keyword>
<evidence type="ECO:0000256" key="1">
    <source>
        <dbReference type="ARBA" id="ARBA00022614"/>
    </source>
</evidence>
<dbReference type="Pfam" id="PF20160">
    <property type="entry name" value="C-JID"/>
    <property type="match status" value="1"/>
</dbReference>
<dbReference type="InterPro" id="IPR045344">
    <property type="entry name" value="C-JID"/>
</dbReference>
<evidence type="ECO:0000313" key="6">
    <source>
        <dbReference type="Proteomes" id="UP000029120"/>
    </source>
</evidence>
<accession>A0A087GUB7</accession>
<dbReference type="Proteomes" id="UP000029120">
    <property type="component" value="Chromosome 5"/>
</dbReference>
<feature type="domain" description="C-JID" evidence="3">
    <location>
        <begin position="353"/>
        <end position="439"/>
    </location>
</feature>
<dbReference type="SUPFAM" id="SSF52058">
    <property type="entry name" value="L domain-like"/>
    <property type="match status" value="1"/>
</dbReference>
<dbReference type="InterPro" id="IPR055414">
    <property type="entry name" value="LRR_R13L4/SHOC2-like"/>
</dbReference>
<dbReference type="eggNOG" id="ENOG502QQJE">
    <property type="taxonomic scope" value="Eukaryota"/>
</dbReference>
<protein>
    <submittedName>
        <fullName evidence="5">Uncharacterized protein</fullName>
    </submittedName>
</protein>
<dbReference type="Pfam" id="PF00560">
    <property type="entry name" value="LRR_1"/>
    <property type="match status" value="1"/>
</dbReference>
<dbReference type="InterPro" id="IPR001611">
    <property type="entry name" value="Leu-rich_rpt"/>
</dbReference>
<name>A0A087GUB7_ARAAL</name>
<feature type="domain" description="Disease resistance R13L4/SHOC-2-like LRR" evidence="4">
    <location>
        <begin position="14"/>
        <end position="101"/>
    </location>
</feature>
<dbReference type="OrthoDB" id="1112901at2759"/>
<dbReference type="Gramene" id="KFK33469">
    <property type="protein sequence ID" value="KFK33469"/>
    <property type="gene ID" value="AALP_AA5G017300"/>
</dbReference>
<dbReference type="OMA" id="TCREMAP"/>
<sequence length="487" mass="54379">MNLSYSRDLKEIPNLSTATNLQELNLEKCSSVMELPSSIGNAANLQVLNLSYCSSLVELPSSIGNATNLQNLDLRFCTSLVELPSSIGNATSLQDLDLSHCSNLVELPSLIGNAIHLQNLDLTGCSSLVELPSSIWNATNLQELNLRYCSSLVNLPFSFGNATNLQDLNLQEYSSLVELPSSMRYATNLQRLDFQCCSLEDLPSSIENLHRLTIFDLEGCSKLEVLPTNITLESLRELSLSNCSSLKSFPEISTNIEYLTLNGTAIEEVPSSIRLWSRLRGLLLNEMQNLVSLPQLPDSLAFLFAENCESLERLDCSFSNPDIYLNFRNCFKLNQDARDVIIQTSTTNNFSVLPGGEVPACFTYRASGSSVTVELNDTSTKFKACILLANTGKDEYHDWVDCRVSCFITSKQNARTPCKQNTCREMAPIMENHLYIFDVEAEDVTSTELVFEFKLIPSFYSKTDTDTYEIKECGILQHLDLQVDEER</sequence>
<reference evidence="6" key="1">
    <citation type="journal article" date="2015" name="Nat. Plants">
        <title>Genome expansion of Arabis alpina linked with retrotransposition and reduced symmetric DNA methylation.</title>
        <authorList>
            <person name="Willing E.M."/>
            <person name="Rawat V."/>
            <person name="Mandakova T."/>
            <person name="Maumus F."/>
            <person name="James G.V."/>
            <person name="Nordstroem K.J."/>
            <person name="Becker C."/>
            <person name="Warthmann N."/>
            <person name="Chica C."/>
            <person name="Szarzynska B."/>
            <person name="Zytnicki M."/>
            <person name="Albani M.C."/>
            <person name="Kiefer C."/>
            <person name="Bergonzi S."/>
            <person name="Castaings L."/>
            <person name="Mateos J.L."/>
            <person name="Berns M.C."/>
            <person name="Bujdoso N."/>
            <person name="Piofczyk T."/>
            <person name="de Lorenzo L."/>
            <person name="Barrero-Sicilia C."/>
            <person name="Mateos I."/>
            <person name="Piednoel M."/>
            <person name="Hagmann J."/>
            <person name="Chen-Min-Tao R."/>
            <person name="Iglesias-Fernandez R."/>
            <person name="Schuster S.C."/>
            <person name="Alonso-Blanco C."/>
            <person name="Roudier F."/>
            <person name="Carbonero P."/>
            <person name="Paz-Ares J."/>
            <person name="Davis S.J."/>
            <person name="Pecinka A."/>
            <person name="Quesneville H."/>
            <person name="Colot V."/>
            <person name="Lysak M.A."/>
            <person name="Weigel D."/>
            <person name="Coupland G."/>
            <person name="Schneeberger K."/>
        </authorList>
    </citation>
    <scope>NUCLEOTIDE SEQUENCE [LARGE SCALE GENOMIC DNA]</scope>
    <source>
        <strain evidence="6">cv. Pajares</strain>
    </source>
</reference>
<dbReference type="PANTHER" id="PTHR16083">
    <property type="entry name" value="LEUCINE RICH REPEAT CONTAINING PROTEIN"/>
    <property type="match status" value="1"/>
</dbReference>
<evidence type="ECO:0000313" key="5">
    <source>
        <dbReference type="EMBL" id="KFK33469.1"/>
    </source>
</evidence>
<dbReference type="Pfam" id="PF23598">
    <property type="entry name" value="LRR_14"/>
    <property type="match status" value="1"/>
</dbReference>
<keyword evidence="2" id="KW-0677">Repeat</keyword>
<keyword evidence="6" id="KW-1185">Reference proteome</keyword>
<evidence type="ECO:0000259" key="4">
    <source>
        <dbReference type="Pfam" id="PF23598"/>
    </source>
</evidence>
<organism evidence="5 6">
    <name type="scientific">Arabis alpina</name>
    <name type="common">Alpine rock-cress</name>
    <dbReference type="NCBI Taxonomy" id="50452"/>
    <lineage>
        <taxon>Eukaryota</taxon>
        <taxon>Viridiplantae</taxon>
        <taxon>Streptophyta</taxon>
        <taxon>Embryophyta</taxon>
        <taxon>Tracheophyta</taxon>
        <taxon>Spermatophyta</taxon>
        <taxon>Magnoliopsida</taxon>
        <taxon>eudicotyledons</taxon>
        <taxon>Gunneridae</taxon>
        <taxon>Pentapetalae</taxon>
        <taxon>rosids</taxon>
        <taxon>malvids</taxon>
        <taxon>Brassicales</taxon>
        <taxon>Brassicaceae</taxon>
        <taxon>Arabideae</taxon>
        <taxon>Arabis</taxon>
    </lineage>
</organism>
<dbReference type="PANTHER" id="PTHR16083:SF25">
    <property type="entry name" value="C-JID DOMAIN-CONTAINING PROTEIN"/>
    <property type="match status" value="1"/>
</dbReference>
<evidence type="ECO:0000259" key="3">
    <source>
        <dbReference type="Pfam" id="PF20160"/>
    </source>
</evidence>
<dbReference type="Gene3D" id="3.80.10.10">
    <property type="entry name" value="Ribonuclease Inhibitor"/>
    <property type="match status" value="3"/>
</dbReference>
<dbReference type="AlphaFoldDB" id="A0A087GUB7"/>
<dbReference type="EMBL" id="CM002873">
    <property type="protein sequence ID" value="KFK33469.1"/>
    <property type="molecule type" value="Genomic_DNA"/>
</dbReference>
<dbReference type="InterPro" id="IPR032675">
    <property type="entry name" value="LRR_dom_sf"/>
</dbReference>
<gene>
    <name evidence="5" type="ordered locus">AALP_Aa5g017300</name>
</gene>
<evidence type="ECO:0000256" key="2">
    <source>
        <dbReference type="ARBA" id="ARBA00022737"/>
    </source>
</evidence>
<proteinExistence type="predicted"/>